<reference evidence="2" key="1">
    <citation type="submission" date="2009-10" db="EMBL/GenBank/DDBJ databases">
        <title>The genome sequence of Streptomyces sviceus strain ATCC 29083.</title>
        <authorList>
            <consortium name="The Broad Institute Genome Sequencing Platform"/>
            <consortium name="Broad Institute Microbial Sequencing Center"/>
            <person name="Fischbach M."/>
            <person name="Godfrey P."/>
            <person name="Ward D."/>
            <person name="Young S."/>
            <person name="Zeng Q."/>
            <person name="Koehrsen M."/>
            <person name="Alvarado L."/>
            <person name="Berlin A.M."/>
            <person name="Bochicchio J."/>
            <person name="Borenstein D."/>
            <person name="Chapman S.B."/>
            <person name="Chen Z."/>
            <person name="Engels R."/>
            <person name="Freedman E."/>
            <person name="Gellesch M."/>
            <person name="Goldberg J."/>
            <person name="Griggs A."/>
            <person name="Gujja S."/>
            <person name="Heilman E.R."/>
            <person name="Heiman D.I."/>
            <person name="Hepburn T.A."/>
            <person name="Howarth C."/>
            <person name="Jen D."/>
            <person name="Larson L."/>
            <person name="Lewis B."/>
            <person name="Mehta T."/>
            <person name="Park D."/>
            <person name="Pearson M."/>
            <person name="Richards J."/>
            <person name="Roberts A."/>
            <person name="Saif S."/>
            <person name="Shea T.D."/>
            <person name="Shenoy N."/>
            <person name="Sisk P."/>
            <person name="Stolte C."/>
            <person name="Sykes S.N."/>
            <person name="Thomson T."/>
            <person name="Walk T."/>
            <person name="White J."/>
            <person name="Yandava C."/>
            <person name="Straight P."/>
            <person name="Clardy J."/>
            <person name="Hung D."/>
            <person name="Kolter R."/>
            <person name="Mekalanos J."/>
            <person name="Walker S."/>
            <person name="Walsh C.T."/>
            <person name="Wieland-Brown L.C."/>
            <person name="Haas B."/>
            <person name="Nusbaum C."/>
            <person name="Birren B."/>
        </authorList>
    </citation>
    <scope>NUCLEOTIDE SEQUENCE [LARGE SCALE GENOMIC DNA]</scope>
    <source>
        <strain evidence="2">ATCC 29083</strain>
    </source>
</reference>
<name>B5I1J1_STRX2</name>
<dbReference type="AlphaFoldDB" id="B5I1J1"/>
<evidence type="ECO:0000256" key="1">
    <source>
        <dbReference type="SAM" id="MobiDB-lite"/>
    </source>
</evidence>
<evidence type="ECO:0000313" key="3">
    <source>
        <dbReference type="Proteomes" id="UP000002785"/>
    </source>
</evidence>
<dbReference type="Proteomes" id="UP000002785">
    <property type="component" value="Chromosome"/>
</dbReference>
<feature type="compositionally biased region" description="Gly residues" evidence="1">
    <location>
        <begin position="67"/>
        <end position="76"/>
    </location>
</feature>
<evidence type="ECO:0000313" key="2">
    <source>
        <dbReference type="EMBL" id="EDY58947.1"/>
    </source>
</evidence>
<dbReference type="EMBL" id="CM000951">
    <property type="protein sequence ID" value="EDY58947.1"/>
    <property type="molecule type" value="Genomic_DNA"/>
</dbReference>
<dbReference type="HOGENOM" id="CLU_2653066_0_0_11"/>
<gene>
    <name evidence="2" type="ORF">SSEG_05526</name>
</gene>
<accession>B5I1J1</accession>
<keyword evidence="3" id="KW-1185">Reference proteome</keyword>
<proteinExistence type="predicted"/>
<organism evidence="2 3">
    <name type="scientific">Streptomyces sviceus (strain ATCC 29083 / DSM 924 / JCM 4929 / NBRC 13980 / NCIMB 11184 / NRRL 5439 / UC 5370)</name>
    <dbReference type="NCBI Taxonomy" id="463191"/>
    <lineage>
        <taxon>Bacteria</taxon>
        <taxon>Bacillati</taxon>
        <taxon>Actinomycetota</taxon>
        <taxon>Actinomycetes</taxon>
        <taxon>Kitasatosporales</taxon>
        <taxon>Streptomycetaceae</taxon>
        <taxon>Streptomyces</taxon>
    </lineage>
</organism>
<feature type="region of interest" description="Disordered" evidence="1">
    <location>
        <begin position="56"/>
        <end position="76"/>
    </location>
</feature>
<protein>
    <submittedName>
        <fullName evidence="2">Uncharacterized protein</fullName>
    </submittedName>
</protein>
<sequence length="76" mass="7865">MSSRKLEQRYSVLIQGDLSSPRLTRPRAPDGTLKPMTARYCSLAQQSAPAFAVTAQPGRTGEAGPLSGAGGMAGST</sequence>